<protein>
    <submittedName>
        <fullName evidence="1">Uncharacterized protein</fullName>
    </submittedName>
</protein>
<organism evidence="1">
    <name type="scientific">marine sediment metagenome</name>
    <dbReference type="NCBI Taxonomy" id="412755"/>
    <lineage>
        <taxon>unclassified sequences</taxon>
        <taxon>metagenomes</taxon>
        <taxon>ecological metagenomes</taxon>
    </lineage>
</organism>
<dbReference type="InterPro" id="IPR011330">
    <property type="entry name" value="Glyco_hydro/deAcase_b/a-brl"/>
</dbReference>
<dbReference type="InterPro" id="IPR027291">
    <property type="entry name" value="Glyco_hydro_38_N_sf"/>
</dbReference>
<reference evidence="1" key="1">
    <citation type="journal article" date="2014" name="Front. Microbiol.">
        <title>High frequency of phylogenetically diverse reductive dehalogenase-homologous genes in deep subseafloor sedimentary metagenomes.</title>
        <authorList>
            <person name="Kawai M."/>
            <person name="Futagami T."/>
            <person name="Toyoda A."/>
            <person name="Takaki Y."/>
            <person name="Nishi S."/>
            <person name="Hori S."/>
            <person name="Arai W."/>
            <person name="Tsubouchi T."/>
            <person name="Morono Y."/>
            <person name="Uchiyama I."/>
            <person name="Ito T."/>
            <person name="Fujiyama A."/>
            <person name="Inagaki F."/>
            <person name="Takami H."/>
        </authorList>
    </citation>
    <scope>NUCLEOTIDE SEQUENCE</scope>
    <source>
        <strain evidence="1">Expedition CK06-06</strain>
    </source>
</reference>
<proteinExistence type="predicted"/>
<accession>X0ZJZ0</accession>
<dbReference type="Gene3D" id="3.20.110.10">
    <property type="entry name" value="Glycoside hydrolase 38, N terminal domain"/>
    <property type="match status" value="1"/>
</dbReference>
<dbReference type="AlphaFoldDB" id="X0ZJZ0"/>
<dbReference type="SUPFAM" id="SSF88713">
    <property type="entry name" value="Glycoside hydrolase/deacetylase"/>
    <property type="match status" value="1"/>
</dbReference>
<gene>
    <name evidence="1" type="ORF">S01H4_20016</name>
</gene>
<evidence type="ECO:0000313" key="1">
    <source>
        <dbReference type="EMBL" id="GAG60673.1"/>
    </source>
</evidence>
<sequence>MDKLLDILRSDPDYKNFTLDGQTIPIEDYLEVRPEFEDEIKKYVKERRQLYIWQCIYLYWC</sequence>
<dbReference type="GO" id="GO:0005975">
    <property type="term" value="P:carbohydrate metabolic process"/>
    <property type="evidence" value="ECO:0007669"/>
    <property type="project" value="InterPro"/>
</dbReference>
<comment type="caution">
    <text evidence="1">The sequence shown here is derived from an EMBL/GenBank/DDBJ whole genome shotgun (WGS) entry which is preliminary data.</text>
</comment>
<dbReference type="EMBL" id="BART01008969">
    <property type="protein sequence ID" value="GAG60673.1"/>
    <property type="molecule type" value="Genomic_DNA"/>
</dbReference>
<name>X0ZJZ0_9ZZZZ</name>